<dbReference type="GeneID" id="27326013"/>
<dbReference type="PANTHER" id="PTHR38113">
    <property type="match status" value="1"/>
</dbReference>
<gene>
    <name evidence="3" type="ORF">PV10_08168</name>
</gene>
<evidence type="ECO:0000313" key="3">
    <source>
        <dbReference type="EMBL" id="KIV88486.1"/>
    </source>
</evidence>
<name>A0A0D1XJX9_EXOME</name>
<accession>A0A0D1XJX9</accession>
<keyword evidence="4" id="KW-1185">Reference proteome</keyword>
<sequence length="743" mass="84376">MARTKTTARKPTTRAAQVAKDRAKGKHKVTVQTDSKEKGKPLNSVITIKAEPPPGYTFIPAGNPELTQALKEFSRQGDHKIYAVTTTPHATRHELSREVHRVGFHFPTQVVAQVCSYYGVRLTSGGKLIDESKDDKASFMQVYQNGDRDGIKEPPKDQITINTEAKQTLKDLFPKIPDKDLFQIIKTAFQLGDGKVGTAEEIPLVRRAQLAVVAHIRHIYTGYDKYLRQMPYNDARHAVERETLTKLIEWRGNDDEADEATKHAAADALREVIVISDEDDSDSGSDGPEQVPQDRIHVEELVTGAYAPISGRQISPNPEIMQSGLRRQMLPQIVRRYRPTQDEIAQRDQSRYAVWDQAKRNYQSSVAQRPGPILERVYEPEPTSRPRMLVPYNTQSSPAERIYRSQAPVSTAPRVEYEPRTTRPASPPAFIRDANGALYERVVTRPQGHIEPIASSRHQRTPPPRPHHGQMVRTRPSSPLEPGFTEPSRHRGLEGNETILPSIEPNDGTTSSPRFRPYPFDRYSEPRDADMSQYGKRGLADHVRVDHGQSTESFKRRRIDERERLPIGPEPPIVRQQSPPRRIEVSHLHYGDASPNTQMSDRRYEHIRQVRPQMSYEPISTLRDGTVIRRPMANGHEVHTNVVVHPSRGLPDNPPYSHGIPMTSPQVAELRSQQPQYPSRVYEPIPEPFAYEDRVVAQRNAAPREEYVQPVLQGRRPQYAHGTSAILRGPMDSHSRQRVIHYE</sequence>
<feature type="region of interest" description="Disordered" evidence="1">
    <location>
        <begin position="409"/>
        <end position="430"/>
    </location>
</feature>
<dbReference type="EMBL" id="KN847525">
    <property type="protein sequence ID" value="KIV88486.1"/>
    <property type="molecule type" value="Genomic_DNA"/>
</dbReference>
<evidence type="ECO:0000256" key="1">
    <source>
        <dbReference type="SAM" id="MobiDB-lite"/>
    </source>
</evidence>
<organism evidence="3 4">
    <name type="scientific">Exophiala mesophila</name>
    <name type="common">Black yeast-like fungus</name>
    <dbReference type="NCBI Taxonomy" id="212818"/>
    <lineage>
        <taxon>Eukaryota</taxon>
        <taxon>Fungi</taxon>
        <taxon>Dikarya</taxon>
        <taxon>Ascomycota</taxon>
        <taxon>Pezizomycotina</taxon>
        <taxon>Eurotiomycetes</taxon>
        <taxon>Chaetothyriomycetidae</taxon>
        <taxon>Chaetothyriales</taxon>
        <taxon>Herpotrichiellaceae</taxon>
        <taxon>Exophiala</taxon>
    </lineage>
</organism>
<evidence type="ECO:0000313" key="4">
    <source>
        <dbReference type="Proteomes" id="UP000054302"/>
    </source>
</evidence>
<dbReference type="HOGENOM" id="CLU_366805_0_0_1"/>
<reference evidence="3 4" key="1">
    <citation type="submission" date="2015-01" db="EMBL/GenBank/DDBJ databases">
        <title>The Genome Sequence of Exophiala mesophila CBS40295.</title>
        <authorList>
            <consortium name="The Broad Institute Genomics Platform"/>
            <person name="Cuomo C."/>
            <person name="de Hoog S."/>
            <person name="Gorbushina A."/>
            <person name="Stielow B."/>
            <person name="Teixiera M."/>
            <person name="Abouelleil A."/>
            <person name="Chapman S.B."/>
            <person name="Priest M."/>
            <person name="Young S.K."/>
            <person name="Wortman J."/>
            <person name="Nusbaum C."/>
            <person name="Birren B."/>
        </authorList>
    </citation>
    <scope>NUCLEOTIDE SEQUENCE [LARGE SCALE GENOMIC DNA]</scope>
    <source>
        <strain evidence="3 4">CBS 40295</strain>
    </source>
</reference>
<dbReference type="EMBL" id="KN847525">
    <property type="protein sequence ID" value="KIV88485.1"/>
    <property type="molecule type" value="Genomic_DNA"/>
</dbReference>
<dbReference type="AlphaFoldDB" id="A0A0D1XJX9"/>
<dbReference type="PANTHER" id="PTHR38113:SF1">
    <property type="entry name" value="DUF2293 DOMAIN-CONTAINING PROTEIN"/>
    <property type="match status" value="1"/>
</dbReference>
<dbReference type="OMA" id="LHANYPR"/>
<protein>
    <recommendedName>
        <fullName evidence="2">DUF2293 domain-containing protein</fullName>
    </recommendedName>
</protein>
<feature type="region of interest" description="Disordered" evidence="1">
    <location>
        <begin position="451"/>
        <end position="526"/>
    </location>
</feature>
<dbReference type="Pfam" id="PF10056">
    <property type="entry name" value="DUF2293"/>
    <property type="match status" value="1"/>
</dbReference>
<dbReference type="RefSeq" id="XP_016220060.1">
    <property type="nucleotide sequence ID" value="XM_016373149.1"/>
</dbReference>
<feature type="region of interest" description="Disordered" evidence="1">
    <location>
        <begin position="1"/>
        <end position="38"/>
    </location>
</feature>
<dbReference type="STRING" id="212818.A0A0D1XJX9"/>
<feature type="compositionally biased region" description="Basic residues" evidence="1">
    <location>
        <begin position="457"/>
        <end position="470"/>
    </location>
</feature>
<dbReference type="VEuPathDB" id="FungiDB:PV10_08168"/>
<dbReference type="Proteomes" id="UP000054302">
    <property type="component" value="Unassembled WGS sequence"/>
</dbReference>
<feature type="compositionally biased region" description="Basic residues" evidence="1">
    <location>
        <begin position="1"/>
        <end position="12"/>
    </location>
</feature>
<dbReference type="RefSeq" id="XP_016220059.1">
    <property type="nucleotide sequence ID" value="XM_016373148.1"/>
</dbReference>
<dbReference type="OrthoDB" id="5288828at2759"/>
<dbReference type="InterPro" id="IPR018744">
    <property type="entry name" value="DUF2293"/>
</dbReference>
<evidence type="ECO:0000259" key="2">
    <source>
        <dbReference type="Pfam" id="PF10056"/>
    </source>
</evidence>
<proteinExistence type="predicted"/>
<feature type="region of interest" description="Disordered" evidence="1">
    <location>
        <begin position="723"/>
        <end position="743"/>
    </location>
</feature>
<feature type="compositionally biased region" description="Basic and acidic residues" evidence="1">
    <location>
        <begin position="731"/>
        <end position="743"/>
    </location>
</feature>
<feature type="domain" description="DUF2293" evidence="2">
    <location>
        <begin position="169"/>
        <end position="251"/>
    </location>
</feature>